<feature type="transmembrane region" description="Helical" evidence="9">
    <location>
        <begin position="439"/>
        <end position="459"/>
    </location>
</feature>
<evidence type="ECO:0000259" key="11">
    <source>
        <dbReference type="Pfam" id="PF22776"/>
    </source>
</evidence>
<dbReference type="AlphaFoldDB" id="A0A9P6JM49"/>
<comment type="caution">
    <text evidence="12">The sequence shown here is derived from an EMBL/GenBank/DDBJ whole genome shotgun (WGS) entry which is preliminary data.</text>
</comment>
<dbReference type="Proteomes" id="UP000807306">
    <property type="component" value="Unassembled WGS sequence"/>
</dbReference>
<feature type="transmembrane region" description="Helical" evidence="9">
    <location>
        <begin position="471"/>
        <end position="490"/>
    </location>
</feature>
<dbReference type="GO" id="GO:0016020">
    <property type="term" value="C:membrane"/>
    <property type="evidence" value="ECO:0007669"/>
    <property type="project" value="UniProtKB-SubCell"/>
</dbReference>
<reference evidence="12" key="1">
    <citation type="submission" date="2020-11" db="EMBL/GenBank/DDBJ databases">
        <authorList>
            <consortium name="DOE Joint Genome Institute"/>
            <person name="Ahrendt S."/>
            <person name="Riley R."/>
            <person name="Andreopoulos W."/>
            <person name="Labutti K."/>
            <person name="Pangilinan J."/>
            <person name="Ruiz-Duenas F.J."/>
            <person name="Barrasa J.M."/>
            <person name="Sanchez-Garcia M."/>
            <person name="Camarero S."/>
            <person name="Miyauchi S."/>
            <person name="Serrano A."/>
            <person name="Linde D."/>
            <person name="Babiker R."/>
            <person name="Drula E."/>
            <person name="Ayuso-Fernandez I."/>
            <person name="Pacheco R."/>
            <person name="Padilla G."/>
            <person name="Ferreira P."/>
            <person name="Barriuso J."/>
            <person name="Kellner H."/>
            <person name="Castanera R."/>
            <person name="Alfaro M."/>
            <person name="Ramirez L."/>
            <person name="Pisabarro A.G."/>
            <person name="Kuo A."/>
            <person name="Tritt A."/>
            <person name="Lipzen A."/>
            <person name="He G."/>
            <person name="Yan M."/>
            <person name="Ng V."/>
            <person name="Cullen D."/>
            <person name="Martin F."/>
            <person name="Rosso M.-N."/>
            <person name="Henrissat B."/>
            <person name="Hibbett D."/>
            <person name="Martinez A.T."/>
            <person name="Grigoriev I.V."/>
        </authorList>
    </citation>
    <scope>NUCLEOTIDE SEQUENCE</scope>
    <source>
        <strain evidence="12">CBS 506.95</strain>
    </source>
</reference>
<feature type="transmembrane region" description="Helical" evidence="9">
    <location>
        <begin position="144"/>
        <end position="163"/>
    </location>
</feature>
<dbReference type="PANTHER" id="PTHR30540">
    <property type="entry name" value="OSMOTIC STRESS POTASSIUM TRANSPORTER"/>
    <property type="match status" value="1"/>
</dbReference>
<feature type="transmembrane region" description="Helical" evidence="9">
    <location>
        <begin position="64"/>
        <end position="81"/>
    </location>
</feature>
<keyword evidence="7" id="KW-0406">Ion transport</keyword>
<dbReference type="GO" id="GO:0015079">
    <property type="term" value="F:potassium ion transmembrane transporter activity"/>
    <property type="evidence" value="ECO:0007669"/>
    <property type="project" value="InterPro"/>
</dbReference>
<evidence type="ECO:0000256" key="4">
    <source>
        <dbReference type="ARBA" id="ARBA00022692"/>
    </source>
</evidence>
<feature type="transmembrane region" description="Helical" evidence="9">
    <location>
        <begin position="413"/>
        <end position="432"/>
    </location>
</feature>
<feature type="transmembrane region" description="Helical" evidence="9">
    <location>
        <begin position="183"/>
        <end position="202"/>
    </location>
</feature>
<keyword evidence="5" id="KW-0630">Potassium</keyword>
<dbReference type="InterPro" id="IPR003855">
    <property type="entry name" value="K+_transporter"/>
</dbReference>
<feature type="transmembrane region" description="Helical" evidence="9">
    <location>
        <begin position="259"/>
        <end position="277"/>
    </location>
</feature>
<protein>
    <submittedName>
        <fullName evidence="12">Potassium transporter</fullName>
    </submittedName>
</protein>
<evidence type="ECO:0000256" key="3">
    <source>
        <dbReference type="ARBA" id="ARBA00022538"/>
    </source>
</evidence>
<dbReference type="InterPro" id="IPR053951">
    <property type="entry name" value="K_trans_N"/>
</dbReference>
<comment type="subcellular location">
    <subcellularLocation>
        <location evidence="1">Membrane</location>
        <topology evidence="1">Multi-pass membrane protein</topology>
    </subcellularLocation>
</comment>
<keyword evidence="3" id="KW-0633">Potassium transport</keyword>
<evidence type="ECO:0000313" key="13">
    <source>
        <dbReference type="Proteomes" id="UP000807306"/>
    </source>
</evidence>
<feature type="transmembrane region" description="Helical" evidence="9">
    <location>
        <begin position="209"/>
        <end position="230"/>
    </location>
</feature>
<evidence type="ECO:0000256" key="6">
    <source>
        <dbReference type="ARBA" id="ARBA00022989"/>
    </source>
</evidence>
<feature type="transmembrane region" description="Helical" evidence="9">
    <location>
        <begin position="330"/>
        <end position="363"/>
    </location>
</feature>
<feature type="transmembrane region" description="Helical" evidence="9">
    <location>
        <begin position="384"/>
        <end position="407"/>
    </location>
</feature>
<evidence type="ECO:0000313" key="12">
    <source>
        <dbReference type="EMBL" id="KAF9525513.1"/>
    </source>
</evidence>
<name>A0A9P6JM49_9AGAR</name>
<evidence type="ECO:0000256" key="1">
    <source>
        <dbReference type="ARBA" id="ARBA00004141"/>
    </source>
</evidence>
<dbReference type="EMBL" id="MU157883">
    <property type="protein sequence ID" value="KAF9525513.1"/>
    <property type="molecule type" value="Genomic_DNA"/>
</dbReference>
<dbReference type="NCBIfam" id="TIGR00794">
    <property type="entry name" value="kup"/>
    <property type="match status" value="1"/>
</dbReference>
<sequence length="737" mass="81177">MSSSTTAEQGYRPKRTAVKVSGFSLATLAFQTLGIIYSDIGTSPLYVLNGIWPAAGGMPPDEDIVGGISAILWSLLLLPLVKYTMISLYFGTKEGEGGSFALYQGIYPPREVDFDDERTLTGVSIHEKTAQNPPKKTLKQKLRWPLLVWCLFATALTMADGVLTPAVSVTSAVGGIAVAKPSVINSIVPISIAFLVALFFVQQFGTGRLAVAFAPVSFIWFLLLTGTGIYNITSHPAIFRAFDPSRAVMLFVRTKNYDLLAGVLLAVTGSEAMFANLGQFNASSIRISFGLFVYPALTLAYLGQGARLIADKEQILSSVFYNSIPGPVGGPLYWIMFIFAVLATLIASQAMITATFSLIQQVINSKAFSPIRMHYTSDTIQGQVYIPAVNWALMIATIVLVAALTNLANLTNAYGFAVATVMFSTTVMLAIQTKYVKRLPIIVGVILFVFFGFLDAIFWGASFRKIPQGAWIPLMFGCILLAIMVHWTWAKGLEDAFDGRNRMNLRHFITQDKRSSNDDEETNSVADFEPLYFMQSRSGSTQKLADEDAVVDAKRELQRIPSFAVFHKITSGRGVPHTFVGFIRQWPALPRVVIFLSVAMVPVARVPPENRYAVTKVRTVEGFYGVTYYIGFRDKFDVQVSAMVEEICEIEKQSNPNVSNAVLEEIWSISLTATHIVPHYHVVSKQTTTGLLSPVTNYIRAFFIESIYRRLATMFPETANWLTSADEIIHVGINAVI</sequence>
<feature type="transmembrane region" description="Helical" evidence="9">
    <location>
        <begin position="20"/>
        <end position="38"/>
    </location>
</feature>
<evidence type="ECO:0000256" key="7">
    <source>
        <dbReference type="ARBA" id="ARBA00023065"/>
    </source>
</evidence>
<evidence type="ECO:0000256" key="8">
    <source>
        <dbReference type="ARBA" id="ARBA00023136"/>
    </source>
</evidence>
<proteinExistence type="predicted"/>
<keyword evidence="6 9" id="KW-1133">Transmembrane helix</keyword>
<organism evidence="12 13">
    <name type="scientific">Crepidotus variabilis</name>
    <dbReference type="NCBI Taxonomy" id="179855"/>
    <lineage>
        <taxon>Eukaryota</taxon>
        <taxon>Fungi</taxon>
        <taxon>Dikarya</taxon>
        <taxon>Basidiomycota</taxon>
        <taxon>Agaricomycotina</taxon>
        <taxon>Agaricomycetes</taxon>
        <taxon>Agaricomycetidae</taxon>
        <taxon>Agaricales</taxon>
        <taxon>Agaricineae</taxon>
        <taxon>Crepidotaceae</taxon>
        <taxon>Crepidotus</taxon>
    </lineage>
</organism>
<dbReference type="PANTHER" id="PTHR30540:SF83">
    <property type="entry name" value="K+ POTASSIUM TRANSPORTER"/>
    <property type="match status" value="1"/>
</dbReference>
<evidence type="ECO:0000256" key="5">
    <source>
        <dbReference type="ARBA" id="ARBA00022958"/>
    </source>
</evidence>
<evidence type="ECO:0000259" key="10">
    <source>
        <dbReference type="Pfam" id="PF02705"/>
    </source>
</evidence>
<keyword evidence="2" id="KW-0813">Transport</keyword>
<feature type="domain" description="K+ potassium transporter integral membrane" evidence="10">
    <location>
        <begin position="28"/>
        <end position="510"/>
    </location>
</feature>
<feature type="transmembrane region" description="Helical" evidence="9">
    <location>
        <begin position="289"/>
        <end position="310"/>
    </location>
</feature>
<accession>A0A9P6JM49</accession>
<dbReference type="Pfam" id="PF22776">
    <property type="entry name" value="K_trans_C"/>
    <property type="match status" value="1"/>
</dbReference>
<dbReference type="InterPro" id="IPR053952">
    <property type="entry name" value="K_trans_C"/>
</dbReference>
<keyword evidence="4 9" id="KW-0812">Transmembrane</keyword>
<gene>
    <name evidence="12" type="ORF">CPB83DRAFT_943329</name>
</gene>
<dbReference type="Pfam" id="PF02705">
    <property type="entry name" value="K_trans"/>
    <property type="match status" value="1"/>
</dbReference>
<evidence type="ECO:0000256" key="9">
    <source>
        <dbReference type="SAM" id="Phobius"/>
    </source>
</evidence>
<feature type="domain" description="K+ potassium transporter C-terminal" evidence="11">
    <location>
        <begin position="562"/>
        <end position="737"/>
    </location>
</feature>
<keyword evidence="8 9" id="KW-0472">Membrane</keyword>
<evidence type="ECO:0000256" key="2">
    <source>
        <dbReference type="ARBA" id="ARBA00022448"/>
    </source>
</evidence>
<dbReference type="OrthoDB" id="504708at2759"/>
<keyword evidence="13" id="KW-1185">Reference proteome</keyword>